<comment type="caution">
    <text evidence="2">The sequence shown here is derived from an EMBL/GenBank/DDBJ whole genome shotgun (WGS) entry which is preliminary data.</text>
</comment>
<feature type="transmembrane region" description="Helical" evidence="1">
    <location>
        <begin position="28"/>
        <end position="49"/>
    </location>
</feature>
<name>A0A099CYV5_9GAMM</name>
<evidence type="ECO:0000313" key="2">
    <source>
        <dbReference type="EMBL" id="KGI79158.1"/>
    </source>
</evidence>
<organism evidence="2 3">
    <name type="scientific">Oleiagrimonas soli</name>
    <dbReference type="NCBI Taxonomy" id="1543381"/>
    <lineage>
        <taxon>Bacteria</taxon>
        <taxon>Pseudomonadati</taxon>
        <taxon>Pseudomonadota</taxon>
        <taxon>Gammaproteobacteria</taxon>
        <taxon>Lysobacterales</taxon>
        <taxon>Rhodanobacteraceae</taxon>
        <taxon>Oleiagrimonas</taxon>
    </lineage>
</organism>
<keyword evidence="1" id="KW-0472">Membrane</keyword>
<feature type="transmembrane region" description="Helical" evidence="1">
    <location>
        <begin position="55"/>
        <end position="72"/>
    </location>
</feature>
<protein>
    <submittedName>
        <fullName evidence="2">Uncharacterized protein</fullName>
    </submittedName>
</protein>
<dbReference type="STRING" id="1543381.LF63_0100465"/>
<reference evidence="2 3" key="1">
    <citation type="submission" date="2014-09" db="EMBL/GenBank/DDBJ databases">
        <title>Xanthomonadaceae 3.5X direct submission.</title>
        <authorList>
            <person name="Fang T."/>
            <person name="Wang H."/>
        </authorList>
    </citation>
    <scope>NUCLEOTIDE SEQUENCE [LARGE SCALE GENOMIC DNA]</scope>
    <source>
        <strain evidence="2 3">3.5X</strain>
    </source>
</reference>
<proteinExistence type="predicted"/>
<dbReference type="Proteomes" id="UP000029708">
    <property type="component" value="Unassembled WGS sequence"/>
</dbReference>
<dbReference type="HOGENOM" id="CLU_2343950_0_0_6"/>
<keyword evidence="3" id="KW-1185">Reference proteome</keyword>
<evidence type="ECO:0000256" key="1">
    <source>
        <dbReference type="SAM" id="Phobius"/>
    </source>
</evidence>
<accession>A0A099CYV5</accession>
<keyword evidence="1" id="KW-1133">Transmembrane helix</keyword>
<sequence length="97" mass="11057">MTSMHIQPSEATRDALPSPAARPWWRKLLVPVALAVLALVVLSPEFAFLGVFLDAAVVDVLMMMLGMQLLLFRDQWLALARNAWTATARRWRSLRRR</sequence>
<keyword evidence="1" id="KW-0812">Transmembrane</keyword>
<dbReference type="AlphaFoldDB" id="A0A099CYV5"/>
<dbReference type="EMBL" id="JROI01000002">
    <property type="protein sequence ID" value="KGI79158.1"/>
    <property type="molecule type" value="Genomic_DNA"/>
</dbReference>
<evidence type="ECO:0000313" key="3">
    <source>
        <dbReference type="Proteomes" id="UP000029708"/>
    </source>
</evidence>
<gene>
    <name evidence="2" type="ORF">LF63_0100465</name>
</gene>